<organism evidence="3 4">
    <name type="scientific">Vibrio albus</name>
    <dbReference type="NCBI Taxonomy" id="2200953"/>
    <lineage>
        <taxon>Bacteria</taxon>
        <taxon>Pseudomonadati</taxon>
        <taxon>Pseudomonadota</taxon>
        <taxon>Gammaproteobacteria</taxon>
        <taxon>Vibrionales</taxon>
        <taxon>Vibrionaceae</taxon>
        <taxon>Vibrio</taxon>
    </lineage>
</organism>
<name>A0A2U3BD79_9VIBR</name>
<comment type="caution">
    <text evidence="3">The sequence shown here is derived from an EMBL/GenBank/DDBJ whole genome shotgun (WGS) entry which is preliminary data.</text>
</comment>
<proteinExistence type="predicted"/>
<evidence type="ECO:0000313" key="3">
    <source>
        <dbReference type="EMBL" id="PWI34746.1"/>
    </source>
</evidence>
<protein>
    <submittedName>
        <fullName evidence="3">Peptidase M11 gametolysin</fullName>
    </submittedName>
</protein>
<dbReference type="Pfam" id="PF17963">
    <property type="entry name" value="Big_9"/>
    <property type="match status" value="1"/>
</dbReference>
<dbReference type="RefSeq" id="WP_109317901.1">
    <property type="nucleotide sequence ID" value="NZ_QFWT01000001.1"/>
</dbReference>
<dbReference type="Gene3D" id="2.60.40.3440">
    <property type="match status" value="1"/>
</dbReference>
<dbReference type="InterPro" id="IPR024079">
    <property type="entry name" value="MetalloPept_cat_dom_sf"/>
</dbReference>
<sequence>MFNVHTQPRFSLPGVVKYFICGLLFLTFSASAEVTLSTTGAQNTLVLMVNFQENPDEQPLTQVQASELVFGEVNQFYQENSYGQTWLTGQVAGWLNLPISNQICDFGAVQAAADDQAQAQGISVTSYDRVIYLMTKTSCISEGMATKDGVPTRTYINGVFTARVIAHELGHNFSLYHSHALDCGDQTISDTCTVMEYGDTYDVMGGSDIGYLNTFQKEQLGWLEGGYSSVITEVTQDGTYSIANYETQGFDQPLTIKVPRGINPDSGLMSYFYIEYRQAVGFDSFLADRSYTYFRDDVTDGVVIRIADEGDATSSYLLHLKTDSQYKDIYGRNDWYDPAMPVGGSYTDPLSGTTLNLVSAANGIAEVSVTLGSANTSAPDTTTPAEETPVTEPAPIAVNDVVVINSKTSVDIDVLANDSNLSASWLVAFSQPKWGTVEQLSDGTLRYIPGKKFRTSDSFSYTITNGTLSSTATVSISLEEAVVDNTDSTDSTKKVPPGKNK</sequence>
<reference evidence="3 4" key="1">
    <citation type="submission" date="2018-05" db="EMBL/GenBank/DDBJ databases">
        <title>Vibrio limimaris sp. nov., isolated from marine sediment.</title>
        <authorList>
            <person name="Li C.-M."/>
        </authorList>
    </citation>
    <scope>NUCLEOTIDE SEQUENCE [LARGE SCALE GENOMIC DNA]</scope>
    <source>
        <strain evidence="3 4">E4404</strain>
    </source>
</reference>
<dbReference type="AlphaFoldDB" id="A0A2U3BD79"/>
<dbReference type="EMBL" id="QFWT01000001">
    <property type="protein sequence ID" value="PWI34746.1"/>
    <property type="molecule type" value="Genomic_DNA"/>
</dbReference>
<evidence type="ECO:0000313" key="4">
    <source>
        <dbReference type="Proteomes" id="UP000245362"/>
    </source>
</evidence>
<accession>A0A2U3BD79</accession>
<feature type="domain" description="Peptidase M11 gametolysin" evidence="2">
    <location>
        <begin position="71"/>
        <end position="224"/>
    </location>
</feature>
<gene>
    <name evidence="3" type="ORF">DI392_00220</name>
</gene>
<evidence type="ECO:0000256" key="1">
    <source>
        <dbReference type="SAM" id="SignalP"/>
    </source>
</evidence>
<dbReference type="Proteomes" id="UP000245362">
    <property type="component" value="Unassembled WGS sequence"/>
</dbReference>
<evidence type="ECO:0000259" key="2">
    <source>
        <dbReference type="Pfam" id="PF05548"/>
    </source>
</evidence>
<dbReference type="InterPro" id="IPR008752">
    <property type="entry name" value="Peptidase_M11"/>
</dbReference>
<keyword evidence="4" id="KW-1185">Reference proteome</keyword>
<dbReference type="GO" id="GO:0008237">
    <property type="term" value="F:metallopeptidase activity"/>
    <property type="evidence" value="ECO:0007669"/>
    <property type="project" value="InterPro"/>
</dbReference>
<dbReference type="Gene3D" id="3.40.390.10">
    <property type="entry name" value="Collagenase (Catalytic Domain)"/>
    <property type="match status" value="1"/>
</dbReference>
<feature type="chain" id="PRO_5015570871" evidence="1">
    <location>
        <begin position="33"/>
        <end position="501"/>
    </location>
</feature>
<dbReference type="Pfam" id="PF05548">
    <property type="entry name" value="Peptidase_M11"/>
    <property type="match status" value="1"/>
</dbReference>
<keyword evidence="1" id="KW-0732">Signal</keyword>
<feature type="signal peptide" evidence="1">
    <location>
        <begin position="1"/>
        <end position="32"/>
    </location>
</feature>
<dbReference type="OrthoDB" id="5904383at2"/>
<dbReference type="SUPFAM" id="SSF55486">
    <property type="entry name" value="Metalloproteases ('zincins'), catalytic domain"/>
    <property type="match status" value="1"/>
</dbReference>